<name>A0A5J5I103_9BACI</name>
<dbReference type="PANTHER" id="PTHR43065">
    <property type="entry name" value="SENSOR HISTIDINE KINASE"/>
    <property type="match status" value="1"/>
</dbReference>
<protein>
    <recommendedName>
        <fullName evidence="2">histidine kinase</fullName>
        <ecNumber evidence="2">2.7.13.3</ecNumber>
    </recommendedName>
</protein>
<dbReference type="CDD" id="cd00082">
    <property type="entry name" value="HisKA"/>
    <property type="match status" value="1"/>
</dbReference>
<keyword evidence="7" id="KW-0067">ATP-binding</keyword>
<comment type="caution">
    <text evidence="13">The sequence shown here is derived from an EMBL/GenBank/DDBJ whole genome shotgun (WGS) entry which is preliminary data.</text>
</comment>
<evidence type="ECO:0000256" key="10">
    <source>
        <dbReference type="SAM" id="Phobius"/>
    </source>
</evidence>
<dbReference type="SUPFAM" id="SSF47384">
    <property type="entry name" value="Homodimeric domain of signal transducing histidine kinase"/>
    <property type="match status" value="1"/>
</dbReference>
<keyword evidence="4" id="KW-0808">Transferase</keyword>
<keyword evidence="10" id="KW-1133">Transmembrane helix</keyword>
<dbReference type="GO" id="GO:0000155">
    <property type="term" value="F:phosphorelay sensor kinase activity"/>
    <property type="evidence" value="ECO:0007669"/>
    <property type="project" value="InterPro"/>
</dbReference>
<keyword evidence="9" id="KW-0902">Two-component regulatory system</keyword>
<proteinExistence type="predicted"/>
<dbReference type="Gene3D" id="1.10.287.130">
    <property type="match status" value="1"/>
</dbReference>
<evidence type="ECO:0000256" key="5">
    <source>
        <dbReference type="ARBA" id="ARBA00022741"/>
    </source>
</evidence>
<sequence length="420" mass="47979">MKNNVSRSKKVSFIISIIYILSSIFWVWTTEWILTRLNIHEVFWISIGKGCLFILATGFLLYKFIHKNMKDIENREKQLNSLVENNMDALIRLDLNGHFISANRVTGKITGYSEEELTNMSIKDLISKEDLDKVQKHFLEIGKGKSSIVECRCMIKSGDCIQISMKSVPIVIDDKIVGIFVIVRDITELKDKEELIRRSEKLSIVGELAAAVAHEVRNPLTSIKGFLQLLQYKDSKDEEKQYYNIMLSEIERINLIVSEFMVLSKPQAITYQNENITSLLKDVLTLLETIAIVKNIEVTKEFESDMILVKCEGNQIKQVFINVFKNAIEAVPDKGKIHIEVSQWKKESVRIRFIDNGQGIPNDLLSRLGEPFYTTKEKGTGLGLMVSYKIIEDHRGSINIKSEMNKGTTVDIILPVSIDE</sequence>
<dbReference type="Proteomes" id="UP000326671">
    <property type="component" value="Unassembled WGS sequence"/>
</dbReference>
<dbReference type="InterPro" id="IPR035965">
    <property type="entry name" value="PAS-like_dom_sf"/>
</dbReference>
<evidence type="ECO:0000256" key="7">
    <source>
        <dbReference type="ARBA" id="ARBA00022840"/>
    </source>
</evidence>
<comment type="catalytic activity">
    <reaction evidence="1">
        <text>ATP + protein L-histidine = ADP + protein N-phospho-L-histidine.</text>
        <dbReference type="EC" id="2.7.13.3"/>
    </reaction>
</comment>
<dbReference type="SUPFAM" id="SSF55874">
    <property type="entry name" value="ATPase domain of HSP90 chaperone/DNA topoisomerase II/histidine kinase"/>
    <property type="match status" value="1"/>
</dbReference>
<dbReference type="InterPro" id="IPR003661">
    <property type="entry name" value="HisK_dim/P_dom"/>
</dbReference>
<dbReference type="PANTHER" id="PTHR43065:SF34">
    <property type="entry name" value="SPORULATION KINASE A"/>
    <property type="match status" value="1"/>
</dbReference>
<feature type="domain" description="Histidine kinase" evidence="11">
    <location>
        <begin position="211"/>
        <end position="418"/>
    </location>
</feature>
<reference evidence="13 14" key="1">
    <citation type="submission" date="2019-09" db="EMBL/GenBank/DDBJ databases">
        <title>Whole genome sequences of isolates from the Mars Exploration Rovers.</title>
        <authorList>
            <person name="Seuylemezian A."/>
            <person name="Vaishampayan P."/>
        </authorList>
    </citation>
    <scope>NUCLEOTIDE SEQUENCE [LARGE SCALE GENOMIC DNA]</scope>
    <source>
        <strain evidence="13 14">MER_TA_151</strain>
    </source>
</reference>
<accession>A0A5J5I103</accession>
<evidence type="ECO:0000313" key="14">
    <source>
        <dbReference type="Proteomes" id="UP000326671"/>
    </source>
</evidence>
<dbReference type="Pfam" id="PF02518">
    <property type="entry name" value="HATPase_c"/>
    <property type="match status" value="1"/>
</dbReference>
<dbReference type="SMART" id="SM00387">
    <property type="entry name" value="HATPase_c"/>
    <property type="match status" value="1"/>
</dbReference>
<feature type="transmembrane region" description="Helical" evidence="10">
    <location>
        <begin position="12"/>
        <end position="30"/>
    </location>
</feature>
<dbReference type="OrthoDB" id="9815750at2"/>
<keyword evidence="5" id="KW-0547">Nucleotide-binding</keyword>
<dbReference type="Pfam" id="PF00989">
    <property type="entry name" value="PAS"/>
    <property type="match status" value="1"/>
</dbReference>
<feature type="domain" description="PAS" evidence="12">
    <location>
        <begin position="75"/>
        <end position="145"/>
    </location>
</feature>
<dbReference type="SMART" id="SM00388">
    <property type="entry name" value="HisKA"/>
    <property type="match status" value="1"/>
</dbReference>
<evidence type="ECO:0000313" key="13">
    <source>
        <dbReference type="EMBL" id="KAA9029091.1"/>
    </source>
</evidence>
<dbReference type="EC" id="2.7.13.3" evidence="2"/>
<keyword evidence="3" id="KW-0597">Phosphoprotein</keyword>
<dbReference type="GO" id="GO:0006355">
    <property type="term" value="P:regulation of DNA-templated transcription"/>
    <property type="evidence" value="ECO:0007669"/>
    <property type="project" value="InterPro"/>
</dbReference>
<dbReference type="InterPro" id="IPR003594">
    <property type="entry name" value="HATPase_dom"/>
</dbReference>
<dbReference type="InterPro" id="IPR005467">
    <property type="entry name" value="His_kinase_dom"/>
</dbReference>
<dbReference type="InterPro" id="IPR004358">
    <property type="entry name" value="Sig_transdc_His_kin-like_C"/>
</dbReference>
<dbReference type="RefSeq" id="WP_150438556.1">
    <property type="nucleotide sequence ID" value="NZ_VYKL01000009.1"/>
</dbReference>
<dbReference type="CDD" id="cd00130">
    <property type="entry name" value="PAS"/>
    <property type="match status" value="1"/>
</dbReference>
<evidence type="ECO:0000256" key="6">
    <source>
        <dbReference type="ARBA" id="ARBA00022777"/>
    </source>
</evidence>
<dbReference type="InterPro" id="IPR013767">
    <property type="entry name" value="PAS_fold"/>
</dbReference>
<dbReference type="PROSITE" id="PS50112">
    <property type="entry name" value="PAS"/>
    <property type="match status" value="1"/>
</dbReference>
<dbReference type="Gene3D" id="3.30.450.20">
    <property type="entry name" value="PAS domain"/>
    <property type="match status" value="1"/>
</dbReference>
<gene>
    <name evidence="13" type="ORF">F4V44_03220</name>
</gene>
<dbReference type="PRINTS" id="PR00344">
    <property type="entry name" value="BCTRLSENSOR"/>
</dbReference>
<organism evidence="13 14">
    <name type="scientific">Niallia endozanthoxylica</name>
    <dbReference type="NCBI Taxonomy" id="2036016"/>
    <lineage>
        <taxon>Bacteria</taxon>
        <taxon>Bacillati</taxon>
        <taxon>Bacillota</taxon>
        <taxon>Bacilli</taxon>
        <taxon>Bacillales</taxon>
        <taxon>Bacillaceae</taxon>
        <taxon>Niallia</taxon>
    </lineage>
</organism>
<dbReference type="InterPro" id="IPR000014">
    <property type="entry name" value="PAS"/>
</dbReference>
<keyword evidence="8" id="KW-0749">Sporulation</keyword>
<evidence type="ECO:0000256" key="8">
    <source>
        <dbReference type="ARBA" id="ARBA00022969"/>
    </source>
</evidence>
<evidence type="ECO:0000256" key="1">
    <source>
        <dbReference type="ARBA" id="ARBA00000085"/>
    </source>
</evidence>
<evidence type="ECO:0000256" key="3">
    <source>
        <dbReference type="ARBA" id="ARBA00022553"/>
    </source>
</evidence>
<evidence type="ECO:0000259" key="12">
    <source>
        <dbReference type="PROSITE" id="PS50112"/>
    </source>
</evidence>
<dbReference type="Pfam" id="PF00512">
    <property type="entry name" value="HisKA"/>
    <property type="match status" value="1"/>
</dbReference>
<evidence type="ECO:0000256" key="4">
    <source>
        <dbReference type="ARBA" id="ARBA00022679"/>
    </source>
</evidence>
<dbReference type="NCBIfam" id="TIGR00229">
    <property type="entry name" value="sensory_box"/>
    <property type="match status" value="1"/>
</dbReference>
<dbReference type="SMART" id="SM00091">
    <property type="entry name" value="PAS"/>
    <property type="match status" value="1"/>
</dbReference>
<dbReference type="AlphaFoldDB" id="A0A5J5I103"/>
<dbReference type="GO" id="GO:0005524">
    <property type="term" value="F:ATP binding"/>
    <property type="evidence" value="ECO:0007669"/>
    <property type="project" value="UniProtKB-KW"/>
</dbReference>
<evidence type="ECO:0000259" key="11">
    <source>
        <dbReference type="PROSITE" id="PS50109"/>
    </source>
</evidence>
<dbReference type="InterPro" id="IPR036890">
    <property type="entry name" value="HATPase_C_sf"/>
</dbReference>
<dbReference type="FunFam" id="1.10.287.130:FF:000040">
    <property type="entry name" value="PAS domain-containing sensor histidine kinase"/>
    <property type="match status" value="1"/>
</dbReference>
<feature type="transmembrane region" description="Helical" evidence="10">
    <location>
        <begin position="42"/>
        <end position="65"/>
    </location>
</feature>
<keyword evidence="10" id="KW-0472">Membrane</keyword>
<dbReference type="SUPFAM" id="SSF55785">
    <property type="entry name" value="PYP-like sensor domain (PAS domain)"/>
    <property type="match status" value="1"/>
</dbReference>
<evidence type="ECO:0000256" key="2">
    <source>
        <dbReference type="ARBA" id="ARBA00012438"/>
    </source>
</evidence>
<keyword evidence="14" id="KW-1185">Reference proteome</keyword>
<dbReference type="InterPro" id="IPR036097">
    <property type="entry name" value="HisK_dim/P_sf"/>
</dbReference>
<dbReference type="Gene3D" id="3.30.565.10">
    <property type="entry name" value="Histidine kinase-like ATPase, C-terminal domain"/>
    <property type="match status" value="1"/>
</dbReference>
<dbReference type="PROSITE" id="PS50109">
    <property type="entry name" value="HIS_KIN"/>
    <property type="match status" value="1"/>
</dbReference>
<keyword evidence="6" id="KW-0418">Kinase</keyword>
<dbReference type="GO" id="GO:0030435">
    <property type="term" value="P:sporulation resulting in formation of a cellular spore"/>
    <property type="evidence" value="ECO:0007669"/>
    <property type="project" value="UniProtKB-KW"/>
</dbReference>
<keyword evidence="10" id="KW-0812">Transmembrane</keyword>
<dbReference type="EMBL" id="VYKL01000009">
    <property type="protein sequence ID" value="KAA9029091.1"/>
    <property type="molecule type" value="Genomic_DNA"/>
</dbReference>
<evidence type="ECO:0000256" key="9">
    <source>
        <dbReference type="ARBA" id="ARBA00023012"/>
    </source>
</evidence>